<organism evidence="1 2">
    <name type="scientific">Chlorella vulgaris</name>
    <name type="common">Green alga</name>
    <dbReference type="NCBI Taxonomy" id="3077"/>
    <lineage>
        <taxon>Eukaryota</taxon>
        <taxon>Viridiplantae</taxon>
        <taxon>Chlorophyta</taxon>
        <taxon>core chlorophytes</taxon>
        <taxon>Trebouxiophyceae</taxon>
        <taxon>Chlorellales</taxon>
        <taxon>Chlorellaceae</taxon>
        <taxon>Chlorella clade</taxon>
        <taxon>Chlorella</taxon>
    </lineage>
</organism>
<reference evidence="1" key="1">
    <citation type="journal article" date="2019" name="Plant J.">
        <title>Chlorella vulgaris genome assembly and annotation reveals the molecular basis for metabolic acclimation to high light conditions.</title>
        <authorList>
            <person name="Cecchin M."/>
            <person name="Marcolungo L."/>
            <person name="Rossato M."/>
            <person name="Girolomoni L."/>
            <person name="Cosentino E."/>
            <person name="Cuine S."/>
            <person name="Li-Beisson Y."/>
            <person name="Delledonne M."/>
            <person name="Ballottari M."/>
        </authorList>
    </citation>
    <scope>NUCLEOTIDE SEQUENCE</scope>
    <source>
        <strain evidence="1">211/11P</strain>
    </source>
</reference>
<comment type="caution">
    <text evidence="1">The sequence shown here is derived from an EMBL/GenBank/DDBJ whole genome shotgun (WGS) entry which is preliminary data.</text>
</comment>
<dbReference type="AlphaFoldDB" id="A0A9D4TEH1"/>
<evidence type="ECO:0000313" key="1">
    <source>
        <dbReference type="EMBL" id="KAI3423130.1"/>
    </source>
</evidence>
<dbReference type="PANTHER" id="PTHR13265:SF0">
    <property type="entry name" value="HPR1"/>
    <property type="match status" value="1"/>
</dbReference>
<dbReference type="EMBL" id="SIDB01000040">
    <property type="protein sequence ID" value="KAI3423130.1"/>
    <property type="molecule type" value="Genomic_DNA"/>
</dbReference>
<evidence type="ECO:0000313" key="2">
    <source>
        <dbReference type="Proteomes" id="UP001055712"/>
    </source>
</evidence>
<dbReference type="GO" id="GO:0006406">
    <property type="term" value="P:mRNA export from nucleus"/>
    <property type="evidence" value="ECO:0007669"/>
    <property type="project" value="TreeGrafter"/>
</dbReference>
<dbReference type="InterPro" id="IPR021861">
    <property type="entry name" value="THO_THOC1"/>
</dbReference>
<protein>
    <submittedName>
        <fullName evidence="1">Uncharacterized protein</fullName>
    </submittedName>
</protein>
<dbReference type="OrthoDB" id="10257415at2759"/>
<gene>
    <name evidence="1" type="ORF">D9Q98_010686</name>
</gene>
<dbReference type="Proteomes" id="UP001055712">
    <property type="component" value="Unassembled WGS sequence"/>
</dbReference>
<keyword evidence="2" id="KW-1185">Reference proteome</keyword>
<accession>A0A9D4TEH1</accession>
<sequence>MTSYDKEIDRLQGLVLDALRQHTLPEAVAQQLVHASFPDAVVSVSPPAFKPLPAAQQEQLTNALHAAAAQLLADAKAAGQQVMQYKLEPGREQAAVAELLDAVLWLAPQTPSPLDIGLPAQLLEQITEGASVQECEGVFVYLDSRTATFKSPAFAEMRCKNTLLRTCNMLLKRLSKSANAMLCGRILLFLAKLLPLTERSGVNLGGSFNTDNATPVEDVQETFFSNPQVALQPGKWGEVSRDIKRVLDKFRLEKVTVGESAAVASLRDATFRRHFLLQCLVLMQWCERPRQKDKAGLRAKLLEDMQELRARVYASLESTPDKGPQFAAAIRHLMQARPRLCCLGGQLGGLEAKARALQHRCSGRPEPPAGQSQLT</sequence>
<reference evidence="1" key="2">
    <citation type="submission" date="2020-11" db="EMBL/GenBank/DDBJ databases">
        <authorList>
            <person name="Cecchin M."/>
            <person name="Marcolungo L."/>
            <person name="Rossato M."/>
            <person name="Girolomoni L."/>
            <person name="Cosentino E."/>
            <person name="Cuine S."/>
            <person name="Li-Beisson Y."/>
            <person name="Delledonne M."/>
            <person name="Ballottari M."/>
        </authorList>
    </citation>
    <scope>NUCLEOTIDE SEQUENCE</scope>
    <source>
        <strain evidence="1">211/11P</strain>
        <tissue evidence="1">Whole cell</tissue>
    </source>
</reference>
<dbReference type="PANTHER" id="PTHR13265">
    <property type="entry name" value="THO COMPLEX SUBUNIT 1"/>
    <property type="match status" value="1"/>
</dbReference>
<proteinExistence type="predicted"/>
<name>A0A9D4TEH1_CHLVU</name>
<dbReference type="GO" id="GO:0000445">
    <property type="term" value="C:THO complex part of transcription export complex"/>
    <property type="evidence" value="ECO:0007669"/>
    <property type="project" value="TreeGrafter"/>
</dbReference>
<dbReference type="Pfam" id="PF11957">
    <property type="entry name" value="efThoc1"/>
    <property type="match status" value="1"/>
</dbReference>